<dbReference type="AlphaFoldDB" id="A0A6I4SMV6"/>
<protein>
    <submittedName>
        <fullName evidence="2">Uncharacterized protein</fullName>
    </submittedName>
</protein>
<reference evidence="2 3" key="1">
    <citation type="submission" date="2019-12" db="EMBL/GenBank/DDBJ databases">
        <title>Genomic-based taxomic classification of the family Erythrobacteraceae.</title>
        <authorList>
            <person name="Xu L."/>
        </authorList>
    </citation>
    <scope>NUCLEOTIDE SEQUENCE [LARGE SCALE GENOMIC DNA]</scope>
    <source>
        <strain evidence="2 3">JCM 17802</strain>
    </source>
</reference>
<keyword evidence="3" id="KW-1185">Reference proteome</keyword>
<dbReference type="Proteomes" id="UP000468943">
    <property type="component" value="Unassembled WGS sequence"/>
</dbReference>
<evidence type="ECO:0000313" key="3">
    <source>
        <dbReference type="Proteomes" id="UP000468943"/>
    </source>
</evidence>
<name>A0A6I4SMV6_9SPHN</name>
<evidence type="ECO:0000313" key="2">
    <source>
        <dbReference type="EMBL" id="MXO57231.1"/>
    </source>
</evidence>
<feature type="compositionally biased region" description="Basic and acidic residues" evidence="1">
    <location>
        <begin position="40"/>
        <end position="51"/>
    </location>
</feature>
<dbReference type="RefSeq" id="WP_160598345.1">
    <property type="nucleotide sequence ID" value="NZ_WTYS01000001.1"/>
</dbReference>
<sequence length="61" mass="6927">MNKRDHFERHKQPWNAEEAGKLRLLASKGHGLKAIAKSLGRSEESTKDFAKKNKVAVAKKR</sequence>
<gene>
    <name evidence="2" type="ORF">GRI36_10090</name>
</gene>
<dbReference type="EMBL" id="WTYS01000001">
    <property type="protein sequence ID" value="MXO57231.1"/>
    <property type="molecule type" value="Genomic_DNA"/>
</dbReference>
<proteinExistence type="predicted"/>
<accession>A0A6I4SMV6</accession>
<dbReference type="OrthoDB" id="8162921at2"/>
<evidence type="ECO:0000256" key="1">
    <source>
        <dbReference type="SAM" id="MobiDB-lite"/>
    </source>
</evidence>
<feature type="compositionally biased region" description="Basic residues" evidence="1">
    <location>
        <begin position="52"/>
        <end position="61"/>
    </location>
</feature>
<comment type="caution">
    <text evidence="2">The sequence shown here is derived from an EMBL/GenBank/DDBJ whole genome shotgun (WGS) entry which is preliminary data.</text>
</comment>
<organism evidence="2 3">
    <name type="scientific">Pontixanthobacter gangjinensis</name>
    <dbReference type="NCBI Taxonomy" id="1028742"/>
    <lineage>
        <taxon>Bacteria</taxon>
        <taxon>Pseudomonadati</taxon>
        <taxon>Pseudomonadota</taxon>
        <taxon>Alphaproteobacteria</taxon>
        <taxon>Sphingomonadales</taxon>
        <taxon>Erythrobacteraceae</taxon>
        <taxon>Pontixanthobacter</taxon>
    </lineage>
</organism>
<feature type="region of interest" description="Disordered" evidence="1">
    <location>
        <begin position="39"/>
        <end position="61"/>
    </location>
</feature>